<dbReference type="PANTHER" id="PTHR39179:SF3">
    <property type="entry name" value="COTS-RELATED PROTEIN"/>
    <property type="match status" value="1"/>
</dbReference>
<evidence type="ECO:0000313" key="3">
    <source>
        <dbReference type="Proteomes" id="UP000251213"/>
    </source>
</evidence>
<dbReference type="SUPFAM" id="SSF56112">
    <property type="entry name" value="Protein kinase-like (PK-like)"/>
    <property type="match status" value="1"/>
</dbReference>
<dbReference type="Gene3D" id="3.90.1200.10">
    <property type="match status" value="1"/>
</dbReference>
<gene>
    <name evidence="2" type="ORF">DL897_02855</name>
</gene>
<protein>
    <recommendedName>
        <fullName evidence="1">Aminoglycoside phosphotransferase domain-containing protein</fullName>
    </recommendedName>
</protein>
<dbReference type="Proteomes" id="UP000251213">
    <property type="component" value="Unassembled WGS sequence"/>
</dbReference>
<dbReference type="PANTHER" id="PTHR39179">
    <property type="entry name" value="SPORE COAT PROTEIN I"/>
    <property type="match status" value="1"/>
</dbReference>
<organism evidence="2 3">
    <name type="scientific">Thermoflavimicrobium daqui</name>
    <dbReference type="NCBI Taxonomy" id="2137476"/>
    <lineage>
        <taxon>Bacteria</taxon>
        <taxon>Bacillati</taxon>
        <taxon>Bacillota</taxon>
        <taxon>Bacilli</taxon>
        <taxon>Bacillales</taxon>
        <taxon>Thermoactinomycetaceae</taxon>
        <taxon>Thermoflavimicrobium</taxon>
    </lineage>
</organism>
<proteinExistence type="predicted"/>
<dbReference type="EMBL" id="QJKK01000001">
    <property type="protein sequence ID" value="RAL26995.1"/>
    <property type="molecule type" value="Genomic_DNA"/>
</dbReference>
<dbReference type="Gene3D" id="3.30.200.20">
    <property type="entry name" value="Phosphorylase Kinase, domain 1"/>
    <property type="match status" value="1"/>
</dbReference>
<keyword evidence="3" id="KW-1185">Reference proteome</keyword>
<accession>A0A364K9M4</accession>
<dbReference type="InterPro" id="IPR002575">
    <property type="entry name" value="Aminoglycoside_PTrfase"/>
</dbReference>
<dbReference type="GO" id="GO:0042601">
    <property type="term" value="C:endospore-forming forespore"/>
    <property type="evidence" value="ECO:0007669"/>
    <property type="project" value="TreeGrafter"/>
</dbReference>
<reference evidence="2 3" key="2">
    <citation type="submission" date="2018-06" db="EMBL/GenBank/DDBJ databases">
        <authorList>
            <person name="Zhirakovskaya E."/>
        </authorList>
    </citation>
    <scope>NUCLEOTIDE SEQUENCE [LARGE SCALE GENOMIC DNA]</scope>
    <source>
        <strain evidence="2 3">FBKL4.011</strain>
    </source>
</reference>
<evidence type="ECO:0000259" key="1">
    <source>
        <dbReference type="Pfam" id="PF01636"/>
    </source>
</evidence>
<dbReference type="InterPro" id="IPR011009">
    <property type="entry name" value="Kinase-like_dom_sf"/>
</dbReference>
<dbReference type="InterPro" id="IPR047175">
    <property type="entry name" value="CotS-like"/>
</dbReference>
<dbReference type="RefSeq" id="WP_113657600.1">
    <property type="nucleotide sequence ID" value="NZ_KZ845663.1"/>
</dbReference>
<reference evidence="2 3" key="1">
    <citation type="submission" date="2018-06" db="EMBL/GenBank/DDBJ databases">
        <title>Thermoflavimicrobium daqus sp. nov., a thermophilic microbe isolated from Moutai-flavour Daqu.</title>
        <authorList>
            <person name="Wang X."/>
            <person name="Zhou H."/>
        </authorList>
    </citation>
    <scope>NUCLEOTIDE SEQUENCE [LARGE SCALE GENOMIC DNA]</scope>
    <source>
        <strain evidence="2 3">FBKL4.011</strain>
    </source>
</reference>
<dbReference type="Pfam" id="PF01636">
    <property type="entry name" value="APH"/>
    <property type="match status" value="1"/>
</dbReference>
<feature type="domain" description="Aminoglycoside phosphotransferase" evidence="1">
    <location>
        <begin position="40"/>
        <end position="276"/>
    </location>
</feature>
<comment type="caution">
    <text evidence="2">The sequence shown here is derived from an EMBL/GenBank/DDBJ whole genome shotgun (WGS) entry which is preliminary data.</text>
</comment>
<sequence>MSVTMEEIKSWTGESRLDDYLQSFYNLRIIQAKPMGGVLYLKTDQGPMALKRVRKGQKDRFKLILELSEHLEKIDLIIPTPILTAIGKPYFDGFHYSYVLMPWIKANPVQLLRLEEWQQVSRFLAFFHKTTKNFTPSNSYRKYQETGKWLATFKQTYRQLELFQIAARWTNLPTEVDKTWLSYASYIKGITENLIEYYLKIGGDKTCKETVSYSRVCHNNIHRKNLLITHDDQIYLIDWNDVTFNTRSADLARWLQYAYGRTGSIEVLKWILRAYQEVSPLIESEYALIYTQLLFPHHLFRVLKAFYSEQTLGVESAKPYFRCAAKIEGKKLDLLKKYTFLIRENWHISVPEVDWMENRG</sequence>
<evidence type="ECO:0000313" key="2">
    <source>
        <dbReference type="EMBL" id="RAL26995.1"/>
    </source>
</evidence>
<dbReference type="AlphaFoldDB" id="A0A364K9M4"/>
<dbReference type="OrthoDB" id="2986702at2"/>
<name>A0A364K9M4_9BACL</name>